<accession>A0A0R0CN39</accession>
<gene>
    <name evidence="1" type="ORF">ABB29_03770</name>
</gene>
<dbReference type="Pfam" id="PF04229">
    <property type="entry name" value="GrpB"/>
    <property type="match status" value="1"/>
</dbReference>
<dbReference type="SUPFAM" id="SSF81301">
    <property type="entry name" value="Nucleotidyltransferase"/>
    <property type="match status" value="1"/>
</dbReference>
<proteinExistence type="predicted"/>
<dbReference type="STRING" id="344882.ABB29_03770"/>
<dbReference type="Proteomes" id="UP000052052">
    <property type="component" value="Unassembled WGS sequence"/>
</dbReference>
<dbReference type="AlphaFoldDB" id="A0A0R0CN39"/>
<dbReference type="Gene3D" id="3.30.460.10">
    <property type="entry name" value="Beta Polymerase, domain 2"/>
    <property type="match status" value="1"/>
</dbReference>
<organism evidence="1 2">
    <name type="scientific">Pseudoxanthomonas dokdonensis</name>
    <dbReference type="NCBI Taxonomy" id="344882"/>
    <lineage>
        <taxon>Bacteria</taxon>
        <taxon>Pseudomonadati</taxon>
        <taxon>Pseudomonadota</taxon>
        <taxon>Gammaproteobacteria</taxon>
        <taxon>Lysobacterales</taxon>
        <taxon>Lysobacteraceae</taxon>
        <taxon>Pseudoxanthomonas</taxon>
    </lineage>
</organism>
<dbReference type="EMBL" id="LDJL01000004">
    <property type="protein sequence ID" value="KRG70960.1"/>
    <property type="molecule type" value="Genomic_DNA"/>
</dbReference>
<dbReference type="PATRIC" id="fig|344882.3.peg.2086"/>
<comment type="caution">
    <text evidence="1">The sequence shown here is derived from an EMBL/GenBank/DDBJ whole genome shotgun (WGS) entry which is preliminary data.</text>
</comment>
<dbReference type="PANTHER" id="PTHR34822:SF1">
    <property type="entry name" value="GRPB FAMILY PROTEIN"/>
    <property type="match status" value="1"/>
</dbReference>
<dbReference type="RefSeq" id="WP_057657282.1">
    <property type="nucleotide sequence ID" value="NZ_LDJL01000004.1"/>
</dbReference>
<keyword evidence="2" id="KW-1185">Reference proteome</keyword>
<dbReference type="InterPro" id="IPR043519">
    <property type="entry name" value="NT_sf"/>
</dbReference>
<dbReference type="OrthoDB" id="9799092at2"/>
<dbReference type="InterPro" id="IPR007344">
    <property type="entry name" value="GrpB/CoaE"/>
</dbReference>
<evidence type="ECO:0000313" key="2">
    <source>
        <dbReference type="Proteomes" id="UP000052052"/>
    </source>
</evidence>
<dbReference type="PANTHER" id="PTHR34822">
    <property type="entry name" value="GRPB DOMAIN PROTEIN (AFU_ORTHOLOGUE AFUA_1G01530)"/>
    <property type="match status" value="1"/>
</dbReference>
<protein>
    <recommendedName>
        <fullName evidence="3">GrpB family protein</fullName>
    </recommendedName>
</protein>
<reference evidence="1 2" key="1">
    <citation type="submission" date="2015-05" db="EMBL/GenBank/DDBJ databases">
        <title>Genome sequencing and analysis of members of genus Stenotrophomonas.</title>
        <authorList>
            <person name="Patil P.P."/>
            <person name="Midha S."/>
            <person name="Patil P.B."/>
        </authorList>
    </citation>
    <scope>NUCLEOTIDE SEQUENCE [LARGE SCALE GENOMIC DNA]</scope>
    <source>
        <strain evidence="1 2">DSM 21858</strain>
    </source>
</reference>
<evidence type="ECO:0008006" key="3">
    <source>
        <dbReference type="Google" id="ProtNLM"/>
    </source>
</evidence>
<name>A0A0R0CN39_9GAMM</name>
<evidence type="ECO:0000313" key="1">
    <source>
        <dbReference type="EMBL" id="KRG70960.1"/>
    </source>
</evidence>
<sequence length="172" mass="19227">MIRVVPHDPDWAAQYQAEARQVTAAVGAPLIALHHIGSTSVAGLAAKPIIDMLLEVTSLDALDRVTPAIEHLGYEAMGEFGISGRRYFRRDDAQGIRSHQIHAFAADTANVRRHLAFRDYLRAHRAVADQYGLLKQQLAQQHPADLGAYNDGKDSFVKEHERIALRWVDDQR</sequence>